<evidence type="ECO:0000313" key="3">
    <source>
        <dbReference type="Proteomes" id="UP001180724"/>
    </source>
</evidence>
<evidence type="ECO:0000313" key="2">
    <source>
        <dbReference type="EMBL" id="MDT0612096.1"/>
    </source>
</evidence>
<organism evidence="2 3">
    <name type="scientific">Streptomyces lancefieldiae</name>
    <dbReference type="NCBI Taxonomy" id="3075520"/>
    <lineage>
        <taxon>Bacteria</taxon>
        <taxon>Bacillati</taxon>
        <taxon>Actinomycetota</taxon>
        <taxon>Actinomycetes</taxon>
        <taxon>Kitasatosporales</taxon>
        <taxon>Streptomycetaceae</taxon>
        <taxon>Streptomyces</taxon>
    </lineage>
</organism>
<dbReference type="EMBL" id="JAVRFH010000016">
    <property type="protein sequence ID" value="MDT0612096.1"/>
    <property type="molecule type" value="Genomic_DNA"/>
</dbReference>
<name>A0ABU3API9_9ACTN</name>
<evidence type="ECO:0000259" key="1">
    <source>
        <dbReference type="Pfam" id="PF09346"/>
    </source>
</evidence>
<sequence length="289" mass="32787">MDADQDRVDPRPRLATRAEANLALFEHIDGFCNPRRIHKRLGYLSPIELEEKHYADQAMAERVNLKRRQPTLGRIGIHVSSRSQTERGCEMSWKRHQDESPAMPLPTAWNEPGLLPPEQRVRAVVDAITDGTTARLDQLHGLPAEAVLAVERDQQAPLADAYREFLSLIGGGAGRFMQGTDVYHPRILGLGTAARELLEENESPFHFEVTDRVFSMHQGYQFDFMRGSGPDPEVWSYSEGEHADTPVRSCASFTDWLRVTAEREMPVWKHHAETVREETAADGGITWHW</sequence>
<dbReference type="Proteomes" id="UP001180724">
    <property type="component" value="Unassembled WGS sequence"/>
</dbReference>
<feature type="domain" description="Knr4/Smi1-like" evidence="1">
    <location>
        <begin position="143"/>
        <end position="258"/>
    </location>
</feature>
<comment type="caution">
    <text evidence="2">The sequence shown here is derived from an EMBL/GenBank/DDBJ whole genome shotgun (WGS) entry which is preliminary data.</text>
</comment>
<protein>
    <recommendedName>
        <fullName evidence="1">Knr4/Smi1-like domain-containing protein</fullName>
    </recommendedName>
</protein>
<dbReference type="RefSeq" id="WP_311573754.1">
    <property type="nucleotide sequence ID" value="NZ_JAVRFH010000016.1"/>
</dbReference>
<proteinExistence type="predicted"/>
<dbReference type="SUPFAM" id="SSF160631">
    <property type="entry name" value="SMI1/KNR4-like"/>
    <property type="match status" value="1"/>
</dbReference>
<accession>A0ABU3API9</accession>
<dbReference type="InterPro" id="IPR018958">
    <property type="entry name" value="Knr4/Smi1-like_dom"/>
</dbReference>
<reference evidence="2" key="1">
    <citation type="submission" date="2024-05" db="EMBL/GenBank/DDBJ databases">
        <title>30 novel species of actinomycetes from the DSMZ collection.</title>
        <authorList>
            <person name="Nouioui I."/>
        </authorList>
    </citation>
    <scope>NUCLEOTIDE SEQUENCE</scope>
    <source>
        <strain evidence="2">DSM 40712</strain>
    </source>
</reference>
<gene>
    <name evidence="2" type="ORF">RM812_17965</name>
</gene>
<dbReference type="InterPro" id="IPR037883">
    <property type="entry name" value="Knr4/Smi1-like_sf"/>
</dbReference>
<keyword evidence="3" id="KW-1185">Reference proteome</keyword>
<dbReference type="Pfam" id="PF09346">
    <property type="entry name" value="SMI1_KNR4"/>
    <property type="match status" value="1"/>
</dbReference>